<reference evidence="2" key="2">
    <citation type="journal article" date="2015" name="Data Brief">
        <title>Shoot transcriptome of the giant reed, Arundo donax.</title>
        <authorList>
            <person name="Barrero R.A."/>
            <person name="Guerrero F.D."/>
            <person name="Moolhuijzen P."/>
            <person name="Goolsby J.A."/>
            <person name="Tidwell J."/>
            <person name="Bellgard S.E."/>
            <person name="Bellgard M.I."/>
        </authorList>
    </citation>
    <scope>NUCLEOTIDE SEQUENCE</scope>
    <source>
        <tissue evidence="2">Shoot tissue taken approximately 20 cm above the soil surface</tissue>
    </source>
</reference>
<sequence length="57" mass="6505">MSVCAYILIFFPAHVFVTKELCQVVSAIARHAVCGPFLEGYFTSFLLDCKSVYIIRW</sequence>
<reference evidence="2" key="1">
    <citation type="submission" date="2014-09" db="EMBL/GenBank/DDBJ databases">
        <authorList>
            <person name="Magalhaes I.L.F."/>
            <person name="Oliveira U."/>
            <person name="Santos F.R."/>
            <person name="Vidigal T.H.D.A."/>
            <person name="Brescovit A.D."/>
            <person name="Santos A.J."/>
        </authorList>
    </citation>
    <scope>NUCLEOTIDE SEQUENCE</scope>
    <source>
        <tissue evidence="2">Shoot tissue taken approximately 20 cm above the soil surface</tissue>
    </source>
</reference>
<dbReference type="AlphaFoldDB" id="A0A0A9CA63"/>
<evidence type="ECO:0000313" key="2">
    <source>
        <dbReference type="EMBL" id="JAD71353.1"/>
    </source>
</evidence>
<feature type="chain" id="PRO_5002063237" description="Secreted protein" evidence="1">
    <location>
        <begin position="19"/>
        <end position="57"/>
    </location>
</feature>
<keyword evidence="1" id="KW-0732">Signal</keyword>
<feature type="signal peptide" evidence="1">
    <location>
        <begin position="1"/>
        <end position="18"/>
    </location>
</feature>
<evidence type="ECO:0008006" key="3">
    <source>
        <dbReference type="Google" id="ProtNLM"/>
    </source>
</evidence>
<protein>
    <recommendedName>
        <fullName evidence="3">Secreted protein</fullName>
    </recommendedName>
</protein>
<accession>A0A0A9CA63</accession>
<name>A0A0A9CA63_ARUDO</name>
<evidence type="ECO:0000256" key="1">
    <source>
        <dbReference type="SAM" id="SignalP"/>
    </source>
</evidence>
<proteinExistence type="predicted"/>
<organism evidence="2">
    <name type="scientific">Arundo donax</name>
    <name type="common">Giant reed</name>
    <name type="synonym">Donax arundinaceus</name>
    <dbReference type="NCBI Taxonomy" id="35708"/>
    <lineage>
        <taxon>Eukaryota</taxon>
        <taxon>Viridiplantae</taxon>
        <taxon>Streptophyta</taxon>
        <taxon>Embryophyta</taxon>
        <taxon>Tracheophyta</taxon>
        <taxon>Spermatophyta</taxon>
        <taxon>Magnoliopsida</taxon>
        <taxon>Liliopsida</taxon>
        <taxon>Poales</taxon>
        <taxon>Poaceae</taxon>
        <taxon>PACMAD clade</taxon>
        <taxon>Arundinoideae</taxon>
        <taxon>Arundineae</taxon>
        <taxon>Arundo</taxon>
    </lineage>
</organism>
<dbReference type="EMBL" id="GBRH01226542">
    <property type="protein sequence ID" value="JAD71353.1"/>
    <property type="molecule type" value="Transcribed_RNA"/>
</dbReference>